<dbReference type="EMBL" id="NIDE01000014">
    <property type="protein sequence ID" value="OWK37311.1"/>
    <property type="molecule type" value="Genomic_DNA"/>
</dbReference>
<dbReference type="AlphaFoldDB" id="A0A225D6W0"/>
<reference evidence="2" key="1">
    <citation type="submission" date="2017-06" db="EMBL/GenBank/DDBJ databases">
        <title>Genome analysis of Fimbriiglobus ruber SP5, the first member of the order Planctomycetales with confirmed chitinolytic capability.</title>
        <authorList>
            <person name="Ravin N.V."/>
            <person name="Rakitin A.L."/>
            <person name="Ivanova A.A."/>
            <person name="Beletsky A.V."/>
            <person name="Kulichevskaya I.S."/>
            <person name="Mardanov A.V."/>
            <person name="Dedysh S.N."/>
        </authorList>
    </citation>
    <scope>NUCLEOTIDE SEQUENCE [LARGE SCALE GENOMIC DNA]</scope>
    <source>
        <strain evidence="2">SP5</strain>
    </source>
</reference>
<evidence type="ECO:0000313" key="1">
    <source>
        <dbReference type="EMBL" id="OWK37311.1"/>
    </source>
</evidence>
<protein>
    <submittedName>
        <fullName evidence="1">Uncharacterized protein</fullName>
    </submittedName>
</protein>
<dbReference type="Proteomes" id="UP000214646">
    <property type="component" value="Unassembled WGS sequence"/>
</dbReference>
<organism evidence="1 2">
    <name type="scientific">Fimbriiglobus ruber</name>
    <dbReference type="NCBI Taxonomy" id="1908690"/>
    <lineage>
        <taxon>Bacteria</taxon>
        <taxon>Pseudomonadati</taxon>
        <taxon>Planctomycetota</taxon>
        <taxon>Planctomycetia</taxon>
        <taxon>Gemmatales</taxon>
        <taxon>Gemmataceae</taxon>
        <taxon>Fimbriiglobus</taxon>
    </lineage>
</organism>
<proteinExistence type="predicted"/>
<sequence length="46" mass="5581">MFVQRKSNIERVPRRARIESEPAFLKQALREQFIELDGRESHELRN</sequence>
<evidence type="ECO:0000313" key="2">
    <source>
        <dbReference type="Proteomes" id="UP000214646"/>
    </source>
</evidence>
<name>A0A225D6W0_9BACT</name>
<keyword evidence="2" id="KW-1185">Reference proteome</keyword>
<accession>A0A225D6W0</accession>
<comment type="caution">
    <text evidence="1">The sequence shown here is derived from an EMBL/GenBank/DDBJ whole genome shotgun (WGS) entry which is preliminary data.</text>
</comment>
<gene>
    <name evidence="1" type="ORF">FRUB_06431</name>
</gene>